<dbReference type="Pfam" id="PF00440">
    <property type="entry name" value="TetR_N"/>
    <property type="match status" value="1"/>
</dbReference>
<organism evidence="6 7">
    <name type="scientific">Deinococcus peraridilitoris (strain DSM 19664 / LMG 22246 / CIP 109416 / KR-200)</name>
    <dbReference type="NCBI Taxonomy" id="937777"/>
    <lineage>
        <taxon>Bacteria</taxon>
        <taxon>Thermotogati</taxon>
        <taxon>Deinococcota</taxon>
        <taxon>Deinococci</taxon>
        <taxon>Deinococcales</taxon>
        <taxon>Deinococcaceae</taxon>
        <taxon>Deinococcus</taxon>
    </lineage>
</organism>
<dbReference type="EMBL" id="CP003382">
    <property type="protein sequence ID" value="AFZ67237.1"/>
    <property type="molecule type" value="Genomic_DNA"/>
</dbReference>
<accession>L0A240</accession>
<keyword evidence="2 4" id="KW-0238">DNA-binding</keyword>
<reference evidence="7" key="1">
    <citation type="submission" date="2012-03" db="EMBL/GenBank/DDBJ databases">
        <title>Complete sequence of chromosome of Deinococcus peraridilitoris DSM 19664.</title>
        <authorList>
            <person name="Lucas S."/>
            <person name="Copeland A."/>
            <person name="Lapidus A."/>
            <person name="Glavina del Rio T."/>
            <person name="Dalin E."/>
            <person name="Tice H."/>
            <person name="Bruce D."/>
            <person name="Goodwin L."/>
            <person name="Pitluck S."/>
            <person name="Peters L."/>
            <person name="Mikhailova N."/>
            <person name="Lu M."/>
            <person name="Kyrpides N."/>
            <person name="Mavromatis K."/>
            <person name="Ivanova N."/>
            <person name="Brettin T."/>
            <person name="Detter J.C."/>
            <person name="Han C."/>
            <person name="Larimer F."/>
            <person name="Land M."/>
            <person name="Hauser L."/>
            <person name="Markowitz V."/>
            <person name="Cheng J.-F."/>
            <person name="Hugenholtz P."/>
            <person name="Woyke T."/>
            <person name="Wu D."/>
            <person name="Pukall R."/>
            <person name="Steenblock K."/>
            <person name="Brambilla E."/>
            <person name="Klenk H.-P."/>
            <person name="Eisen J.A."/>
        </authorList>
    </citation>
    <scope>NUCLEOTIDE SEQUENCE [LARGE SCALE GENOMIC DNA]</scope>
    <source>
        <strain evidence="7">DSM 19664 / LMG 22246 / CIP 109416 / KR-200</strain>
    </source>
</reference>
<dbReference type="Gene3D" id="1.10.357.10">
    <property type="entry name" value="Tetracycline Repressor, domain 2"/>
    <property type="match status" value="1"/>
</dbReference>
<keyword evidence="3" id="KW-0804">Transcription</keyword>
<feature type="DNA-binding region" description="H-T-H motif" evidence="4">
    <location>
        <begin position="38"/>
        <end position="57"/>
    </location>
</feature>
<sequence length="208" mass="23490">MTRKYQQKQRAQRTAETRNRIVQATVDLHGTLGPAQTTVSAIAEKAGVRRATVYEHFPDEKAIFEACTQHFHAAHPPPDYRTWATIPDPLERARLALTDTYDYHQATEHMMTLALRDASLKPVMWEVSATQNHIRYWQAATDTVLEPFRPQVLVTAALQHAMAFQTWQSLVRAQRLTNAQAVEVMTAMLRCISTRQFESGSSDAGGGR</sequence>
<dbReference type="PANTHER" id="PTHR30055">
    <property type="entry name" value="HTH-TYPE TRANSCRIPTIONAL REGULATOR RUTR"/>
    <property type="match status" value="1"/>
</dbReference>
<dbReference type="Proteomes" id="UP000010467">
    <property type="component" value="Chromosome"/>
</dbReference>
<dbReference type="InterPro" id="IPR001647">
    <property type="entry name" value="HTH_TetR"/>
</dbReference>
<dbReference type="PANTHER" id="PTHR30055:SF238">
    <property type="entry name" value="MYCOFACTOCIN BIOSYNTHESIS TRANSCRIPTIONAL REGULATOR MFTR-RELATED"/>
    <property type="match status" value="1"/>
</dbReference>
<protein>
    <submittedName>
        <fullName evidence="6">Transcriptional regulator</fullName>
    </submittedName>
</protein>
<dbReference type="InterPro" id="IPR009057">
    <property type="entry name" value="Homeodomain-like_sf"/>
</dbReference>
<name>L0A240_DEIPD</name>
<feature type="domain" description="HTH tetR-type" evidence="5">
    <location>
        <begin position="15"/>
        <end position="75"/>
    </location>
</feature>
<dbReference type="SUPFAM" id="SSF46689">
    <property type="entry name" value="Homeodomain-like"/>
    <property type="match status" value="1"/>
</dbReference>
<dbReference type="GO" id="GO:0003700">
    <property type="term" value="F:DNA-binding transcription factor activity"/>
    <property type="evidence" value="ECO:0007669"/>
    <property type="project" value="TreeGrafter"/>
</dbReference>
<dbReference type="PATRIC" id="fig|937777.3.peg.1717"/>
<dbReference type="GO" id="GO:0000976">
    <property type="term" value="F:transcription cis-regulatory region binding"/>
    <property type="evidence" value="ECO:0007669"/>
    <property type="project" value="TreeGrafter"/>
</dbReference>
<dbReference type="AlphaFoldDB" id="L0A240"/>
<proteinExistence type="predicted"/>
<evidence type="ECO:0000259" key="5">
    <source>
        <dbReference type="PROSITE" id="PS50977"/>
    </source>
</evidence>
<evidence type="ECO:0000256" key="3">
    <source>
        <dbReference type="ARBA" id="ARBA00023163"/>
    </source>
</evidence>
<dbReference type="KEGG" id="dpd:Deipe_1715"/>
<evidence type="ECO:0000256" key="1">
    <source>
        <dbReference type="ARBA" id="ARBA00023015"/>
    </source>
</evidence>
<dbReference type="STRING" id="937777.Deipe_1715"/>
<dbReference type="InterPro" id="IPR050109">
    <property type="entry name" value="HTH-type_TetR-like_transc_reg"/>
</dbReference>
<dbReference type="HOGENOM" id="CLU_117566_0_0_0"/>
<keyword evidence="1" id="KW-0805">Transcription regulation</keyword>
<dbReference type="PROSITE" id="PS50977">
    <property type="entry name" value="HTH_TETR_2"/>
    <property type="match status" value="1"/>
</dbReference>
<dbReference type="eggNOG" id="COG1309">
    <property type="taxonomic scope" value="Bacteria"/>
</dbReference>
<evidence type="ECO:0000313" key="7">
    <source>
        <dbReference type="Proteomes" id="UP000010467"/>
    </source>
</evidence>
<gene>
    <name evidence="6" type="ordered locus">Deipe_1715</name>
</gene>
<dbReference type="OrthoDB" id="9809772at2"/>
<keyword evidence="7" id="KW-1185">Reference proteome</keyword>
<evidence type="ECO:0000313" key="6">
    <source>
        <dbReference type="EMBL" id="AFZ67237.1"/>
    </source>
</evidence>
<evidence type="ECO:0000256" key="2">
    <source>
        <dbReference type="ARBA" id="ARBA00023125"/>
    </source>
</evidence>
<dbReference type="RefSeq" id="WP_015235542.1">
    <property type="nucleotide sequence ID" value="NC_019793.1"/>
</dbReference>
<evidence type="ECO:0000256" key="4">
    <source>
        <dbReference type="PROSITE-ProRule" id="PRU00335"/>
    </source>
</evidence>